<dbReference type="AlphaFoldDB" id="A0A9P5RSD4"/>
<evidence type="ECO:0000313" key="3">
    <source>
        <dbReference type="Proteomes" id="UP000748756"/>
    </source>
</evidence>
<organism evidence="2 3">
    <name type="scientific">Linnemannia schmuckeri</name>
    <dbReference type="NCBI Taxonomy" id="64567"/>
    <lineage>
        <taxon>Eukaryota</taxon>
        <taxon>Fungi</taxon>
        <taxon>Fungi incertae sedis</taxon>
        <taxon>Mucoromycota</taxon>
        <taxon>Mortierellomycotina</taxon>
        <taxon>Mortierellomycetes</taxon>
        <taxon>Mortierellales</taxon>
        <taxon>Mortierellaceae</taxon>
        <taxon>Linnemannia</taxon>
    </lineage>
</organism>
<feature type="signal peptide" evidence="1">
    <location>
        <begin position="1"/>
        <end position="16"/>
    </location>
</feature>
<keyword evidence="3" id="KW-1185">Reference proteome</keyword>
<dbReference type="Proteomes" id="UP000748756">
    <property type="component" value="Unassembled WGS sequence"/>
</dbReference>
<comment type="caution">
    <text evidence="2">The sequence shown here is derived from an EMBL/GenBank/DDBJ whole genome shotgun (WGS) entry which is preliminary data.</text>
</comment>
<dbReference type="OrthoDB" id="2390616at2759"/>
<keyword evidence="1" id="KW-0732">Signal</keyword>
<feature type="chain" id="PRO_5040435111" evidence="1">
    <location>
        <begin position="17"/>
        <end position="150"/>
    </location>
</feature>
<proteinExistence type="predicted"/>
<name>A0A9P5RSD4_9FUNG</name>
<reference evidence="2" key="1">
    <citation type="journal article" date="2020" name="Fungal Divers.">
        <title>Resolving the Mortierellaceae phylogeny through synthesis of multi-gene phylogenetics and phylogenomics.</title>
        <authorList>
            <person name="Vandepol N."/>
            <person name="Liber J."/>
            <person name="Desiro A."/>
            <person name="Na H."/>
            <person name="Kennedy M."/>
            <person name="Barry K."/>
            <person name="Grigoriev I.V."/>
            <person name="Miller A.N."/>
            <person name="O'Donnell K."/>
            <person name="Stajich J.E."/>
            <person name="Bonito G."/>
        </authorList>
    </citation>
    <scope>NUCLEOTIDE SEQUENCE</scope>
    <source>
        <strain evidence="2">NRRL 6426</strain>
    </source>
</reference>
<gene>
    <name evidence="2" type="ORF">BG015_011650</name>
</gene>
<evidence type="ECO:0000256" key="1">
    <source>
        <dbReference type="SAM" id="SignalP"/>
    </source>
</evidence>
<sequence>MQFTTLLGLLAAAVAAAPTGNTTALRLAGPTAVGATACKSSTLSWIISVDADPTGKFANWFVKFDLRIATDPMYRGWTKEIYYKGSPRLPVQTTKSTDGKFKVQHFHPDGYEGKEVALIYKNKRYYHGTYQSRFGDTKNYVLEYWDCLQM</sequence>
<protein>
    <submittedName>
        <fullName evidence="2">Uncharacterized protein</fullName>
    </submittedName>
</protein>
<evidence type="ECO:0000313" key="2">
    <source>
        <dbReference type="EMBL" id="KAF9146234.1"/>
    </source>
</evidence>
<dbReference type="EMBL" id="JAAAUQ010000916">
    <property type="protein sequence ID" value="KAF9146234.1"/>
    <property type="molecule type" value="Genomic_DNA"/>
</dbReference>
<accession>A0A9P5RSD4</accession>